<evidence type="ECO:0000313" key="7">
    <source>
        <dbReference type="EMBL" id="KAF5319561.1"/>
    </source>
</evidence>
<proteinExistence type="inferred from homology"/>
<dbReference type="InterPro" id="IPR051035">
    <property type="entry name" value="Mito_inheritance_9"/>
</dbReference>
<reference evidence="7 8" key="1">
    <citation type="journal article" date="2020" name="ISME J.">
        <title>Uncovering the hidden diversity of litter-decomposition mechanisms in mushroom-forming fungi.</title>
        <authorList>
            <person name="Floudas D."/>
            <person name="Bentzer J."/>
            <person name="Ahren D."/>
            <person name="Johansson T."/>
            <person name="Persson P."/>
            <person name="Tunlid A."/>
        </authorList>
    </citation>
    <scope>NUCLEOTIDE SEQUENCE [LARGE SCALE GENOMIC DNA]</scope>
    <source>
        <strain evidence="7 8">CBS 101986</strain>
    </source>
</reference>
<name>A0A8H5BB20_9AGAR</name>
<protein>
    <recommendedName>
        <fullName evidence="3">Altered inheritance of mitochondria protein 9, mitochondrial</fullName>
    </recommendedName>
    <alternativeName>
        <fullName evidence="6">Found in mitochondrial proteome protein 29</fullName>
    </alternativeName>
</protein>
<evidence type="ECO:0000256" key="6">
    <source>
        <dbReference type="ARBA" id="ARBA00031849"/>
    </source>
</evidence>
<keyword evidence="5" id="KW-0496">Mitochondrion</keyword>
<dbReference type="Proteomes" id="UP000567179">
    <property type="component" value="Unassembled WGS sequence"/>
</dbReference>
<evidence type="ECO:0000256" key="4">
    <source>
        <dbReference type="ARBA" id="ARBA00022946"/>
    </source>
</evidence>
<dbReference type="InterPro" id="IPR011009">
    <property type="entry name" value="Kinase-like_dom_sf"/>
</dbReference>
<evidence type="ECO:0000256" key="5">
    <source>
        <dbReference type="ARBA" id="ARBA00023128"/>
    </source>
</evidence>
<dbReference type="EMBL" id="JAACJJ010000029">
    <property type="protein sequence ID" value="KAF5319561.1"/>
    <property type="molecule type" value="Genomic_DNA"/>
</dbReference>
<evidence type="ECO:0000256" key="2">
    <source>
        <dbReference type="ARBA" id="ARBA00005543"/>
    </source>
</evidence>
<dbReference type="PANTHER" id="PTHR36091">
    <property type="entry name" value="ALTERED INHERITANCE OF MITOCHONDRIA PROTEIN 9, MITOCHONDRIAL"/>
    <property type="match status" value="1"/>
</dbReference>
<evidence type="ECO:0000256" key="3">
    <source>
        <dbReference type="ARBA" id="ARBA00016197"/>
    </source>
</evidence>
<dbReference type="OrthoDB" id="2968323at2759"/>
<keyword evidence="4" id="KW-0809">Transit peptide</keyword>
<keyword evidence="8" id="KW-1185">Reference proteome</keyword>
<dbReference type="SUPFAM" id="SSF56112">
    <property type="entry name" value="Protein kinase-like (PK-like)"/>
    <property type="match status" value="1"/>
</dbReference>
<gene>
    <name evidence="7" type="ORF">D9619_008841</name>
</gene>
<evidence type="ECO:0000313" key="8">
    <source>
        <dbReference type="Proteomes" id="UP000567179"/>
    </source>
</evidence>
<comment type="caution">
    <text evidence="7">The sequence shown here is derived from an EMBL/GenBank/DDBJ whole genome shotgun (WGS) entry which is preliminary data.</text>
</comment>
<dbReference type="PANTHER" id="PTHR36091:SF1">
    <property type="entry name" value="ALTERED INHERITANCE OF MITOCHONDRIA PROTEIN 9, MITOCHONDRIAL"/>
    <property type="match status" value="1"/>
</dbReference>
<accession>A0A8H5BB20</accession>
<sequence>MATAASSPESFFQYTSGRWLHDQEHNEVLRYRRFDIDALKDSITRSTGAYGVMDMSKIAKGRCNKVQLTDGHRAVIARIPMPFAGPPYLATASEVATTTFLRNRLGLTQVPRVITWSSRASSTPVGAEFIVMDVADGIELAGVWDTLIMHQKFILVREWVKFEERVIHAFSSKGGYGSLYLRKGLSANVARDIFLVDADQLDEEYVLEPSVHMQAYWDEKYDPDVPSYLKSLTDCDRDWIRKYAERPTREYVAPWELPGHLQIPEEHLRLLDLYDKIAKYFIPTDERLLRPSMTLLDSNPYNIFLSREALLHDGSIEITAVIDWQHTSILPLYLTAHVPRFIENSIANDGQDEGEFMKEKNYLRKAYHTLYFDTNYDVVCASALSVGINPPMAKMLPLAAQGCWHAGYADLRKDLIRAALGWQNVAPGTECPIAAEGFTQQDLARAREDYVIWHTAESAMVLLSTTIMMLLYRPI</sequence>
<dbReference type="AlphaFoldDB" id="A0A8H5BB20"/>
<comment type="similarity">
    <text evidence="2">Belongs to the AIM9 family.</text>
</comment>
<comment type="subcellular location">
    <subcellularLocation>
        <location evidence="1">Mitochondrion</location>
    </subcellularLocation>
</comment>
<organism evidence="7 8">
    <name type="scientific">Psilocybe cf. subviscida</name>
    <dbReference type="NCBI Taxonomy" id="2480587"/>
    <lineage>
        <taxon>Eukaryota</taxon>
        <taxon>Fungi</taxon>
        <taxon>Dikarya</taxon>
        <taxon>Basidiomycota</taxon>
        <taxon>Agaricomycotina</taxon>
        <taxon>Agaricomycetes</taxon>
        <taxon>Agaricomycetidae</taxon>
        <taxon>Agaricales</taxon>
        <taxon>Agaricineae</taxon>
        <taxon>Strophariaceae</taxon>
        <taxon>Psilocybe</taxon>
    </lineage>
</organism>
<evidence type="ECO:0000256" key="1">
    <source>
        <dbReference type="ARBA" id="ARBA00004173"/>
    </source>
</evidence>
<dbReference type="GO" id="GO:0005739">
    <property type="term" value="C:mitochondrion"/>
    <property type="evidence" value="ECO:0007669"/>
    <property type="project" value="UniProtKB-SubCell"/>
</dbReference>